<evidence type="ECO:0000256" key="7">
    <source>
        <dbReference type="ARBA" id="ARBA00023136"/>
    </source>
</evidence>
<dbReference type="AlphaFoldDB" id="A0A365K2W6"/>
<keyword evidence="6 8" id="KW-1133">Transmembrane helix</keyword>
<evidence type="ECO:0008006" key="11">
    <source>
        <dbReference type="Google" id="ProtNLM"/>
    </source>
</evidence>
<dbReference type="PANTHER" id="PTHR36838:SF1">
    <property type="entry name" value="SLR1864 PROTEIN"/>
    <property type="match status" value="1"/>
</dbReference>
<protein>
    <recommendedName>
        <fullName evidence="11">AEC family transporter</fullName>
    </recommendedName>
</protein>
<keyword evidence="4" id="KW-1003">Cell membrane</keyword>
<keyword evidence="10" id="KW-1185">Reference proteome</keyword>
<dbReference type="GO" id="GO:0055085">
    <property type="term" value="P:transmembrane transport"/>
    <property type="evidence" value="ECO:0007669"/>
    <property type="project" value="InterPro"/>
</dbReference>
<evidence type="ECO:0000256" key="2">
    <source>
        <dbReference type="ARBA" id="ARBA00010145"/>
    </source>
</evidence>
<comment type="caution">
    <text evidence="9">The sequence shown here is derived from an EMBL/GenBank/DDBJ whole genome shotgun (WGS) entry which is preliminary data.</text>
</comment>
<organism evidence="9 10">
    <name type="scientific">Planococcus maitriensis</name>
    <dbReference type="NCBI Taxonomy" id="221799"/>
    <lineage>
        <taxon>Bacteria</taxon>
        <taxon>Bacillati</taxon>
        <taxon>Bacillota</taxon>
        <taxon>Bacilli</taxon>
        <taxon>Bacillales</taxon>
        <taxon>Caryophanaceae</taxon>
        <taxon>Planococcus</taxon>
    </lineage>
</organism>
<keyword evidence="5 8" id="KW-0812">Transmembrane</keyword>
<evidence type="ECO:0000256" key="5">
    <source>
        <dbReference type="ARBA" id="ARBA00022692"/>
    </source>
</evidence>
<evidence type="ECO:0000256" key="8">
    <source>
        <dbReference type="SAM" id="Phobius"/>
    </source>
</evidence>
<evidence type="ECO:0000256" key="3">
    <source>
        <dbReference type="ARBA" id="ARBA00022448"/>
    </source>
</evidence>
<dbReference type="GO" id="GO:0005886">
    <property type="term" value="C:plasma membrane"/>
    <property type="evidence" value="ECO:0007669"/>
    <property type="project" value="UniProtKB-SubCell"/>
</dbReference>
<comment type="subcellular location">
    <subcellularLocation>
        <location evidence="1">Cell membrane</location>
        <topology evidence="1">Multi-pass membrane protein</topology>
    </subcellularLocation>
</comment>
<dbReference type="OrthoDB" id="148377at2"/>
<evidence type="ECO:0000256" key="4">
    <source>
        <dbReference type="ARBA" id="ARBA00022475"/>
    </source>
</evidence>
<feature type="transmembrane region" description="Helical" evidence="8">
    <location>
        <begin position="37"/>
        <end position="55"/>
    </location>
</feature>
<dbReference type="Pfam" id="PF03547">
    <property type="entry name" value="Mem_trans"/>
    <property type="match status" value="2"/>
</dbReference>
<gene>
    <name evidence="9" type="ORF">DP119_11745</name>
</gene>
<feature type="transmembrane region" description="Helical" evidence="8">
    <location>
        <begin position="194"/>
        <end position="214"/>
    </location>
</feature>
<reference evidence="9 10" key="1">
    <citation type="submission" date="2018-06" db="EMBL/GenBank/DDBJ databases">
        <title>The draft genome sequences of strains SCU63 and S1.</title>
        <authorList>
            <person name="Gan L."/>
        </authorList>
    </citation>
    <scope>NUCLEOTIDE SEQUENCE [LARGE SCALE GENOMIC DNA]</scope>
    <source>
        <strain evidence="9 10">S1</strain>
    </source>
</reference>
<feature type="transmembrane region" description="Helical" evidence="8">
    <location>
        <begin position="67"/>
        <end position="93"/>
    </location>
</feature>
<feature type="transmembrane region" description="Helical" evidence="8">
    <location>
        <begin position="226"/>
        <end position="247"/>
    </location>
</feature>
<feature type="transmembrane region" description="Helical" evidence="8">
    <location>
        <begin position="126"/>
        <end position="146"/>
    </location>
</feature>
<dbReference type="PANTHER" id="PTHR36838">
    <property type="entry name" value="AUXIN EFFLUX CARRIER FAMILY PROTEIN"/>
    <property type="match status" value="1"/>
</dbReference>
<feature type="transmembrane region" description="Helical" evidence="8">
    <location>
        <begin position="285"/>
        <end position="303"/>
    </location>
</feature>
<name>A0A365K2W6_9BACL</name>
<keyword evidence="7 8" id="KW-0472">Membrane</keyword>
<comment type="similarity">
    <text evidence="2">Belongs to the auxin efflux carrier (TC 2.A.69) family.</text>
</comment>
<accession>A0A365K2W6</accession>
<dbReference type="Proteomes" id="UP000251869">
    <property type="component" value="Unassembled WGS sequence"/>
</dbReference>
<evidence type="ECO:0000256" key="1">
    <source>
        <dbReference type="ARBA" id="ARBA00004651"/>
    </source>
</evidence>
<evidence type="ECO:0000256" key="6">
    <source>
        <dbReference type="ARBA" id="ARBA00022989"/>
    </source>
</evidence>
<proteinExistence type="inferred from homology"/>
<dbReference type="InterPro" id="IPR038770">
    <property type="entry name" value="Na+/solute_symporter_sf"/>
</dbReference>
<keyword evidence="3" id="KW-0813">Transport</keyword>
<feature type="transmembrane region" description="Helical" evidence="8">
    <location>
        <begin position="158"/>
        <end position="182"/>
    </location>
</feature>
<sequence>MNAVIVSEIINVILPVFILLGIGFFVGRFMDIEKKPVSDLCIYVFSPALFFHSVTTSSLDLGDLGRIVLFAVLLFALFAVLIKLLGIVFGWTLSYRNTMMLASAFPNTGNYGLPIVFFAFGDEGMAIAIIYVVMQSLLMNSAGIFYASNHDDVSKKAIFITIIRMPGFIAITIGLVLKIAGIGVPEALGNATGLLGQAAVPVLLTLLGITLASIQIKTVLKFIGTAAVLKLAAFPAIAFVLLAWLYPGGSLEAKVLLISAATPAAATTTLLAIKFNMNPDMVSSAMFVSTLASIVTIPALLLIL</sequence>
<feature type="transmembrane region" description="Helical" evidence="8">
    <location>
        <begin position="12"/>
        <end position="30"/>
    </location>
</feature>
<dbReference type="InterPro" id="IPR004776">
    <property type="entry name" value="Mem_transp_PIN-like"/>
</dbReference>
<dbReference type="EMBL" id="QLZQ01000005">
    <property type="protein sequence ID" value="RAZ66968.1"/>
    <property type="molecule type" value="Genomic_DNA"/>
</dbReference>
<dbReference type="Gene3D" id="1.20.1530.20">
    <property type="match status" value="2"/>
</dbReference>
<evidence type="ECO:0000313" key="9">
    <source>
        <dbReference type="EMBL" id="RAZ66968.1"/>
    </source>
</evidence>
<evidence type="ECO:0000313" key="10">
    <source>
        <dbReference type="Proteomes" id="UP000251869"/>
    </source>
</evidence>
<feature type="transmembrane region" description="Helical" evidence="8">
    <location>
        <begin position="100"/>
        <end position="120"/>
    </location>
</feature>